<dbReference type="PANTHER" id="PTHR43649:SF28">
    <property type="entry name" value="BINDING PROTEIN COMPONENT OF ABC SUGAR TRANSPORTER-RELATED"/>
    <property type="match status" value="1"/>
</dbReference>
<evidence type="ECO:0000256" key="3">
    <source>
        <dbReference type="ARBA" id="ARBA00022448"/>
    </source>
</evidence>
<keyword evidence="3" id="KW-0813">Transport</keyword>
<evidence type="ECO:0000256" key="1">
    <source>
        <dbReference type="ARBA" id="ARBA00004196"/>
    </source>
</evidence>
<feature type="chain" id="PRO_5045283555" description="Probable sugar-binding periplasmic protein" evidence="7">
    <location>
        <begin position="26"/>
        <end position="429"/>
    </location>
</feature>
<comment type="caution">
    <text evidence="8">The sequence shown here is derived from an EMBL/GenBank/DDBJ whole genome shotgun (WGS) entry which is preliminary data.</text>
</comment>
<dbReference type="PANTHER" id="PTHR43649">
    <property type="entry name" value="ARABINOSE-BINDING PROTEIN-RELATED"/>
    <property type="match status" value="1"/>
</dbReference>
<evidence type="ECO:0000256" key="6">
    <source>
        <dbReference type="ARBA" id="ARBA00049753"/>
    </source>
</evidence>
<name>A0ABS1LR76_9MICO</name>
<dbReference type="Gene3D" id="3.40.190.10">
    <property type="entry name" value="Periplasmic binding protein-like II"/>
    <property type="match status" value="2"/>
</dbReference>
<evidence type="ECO:0000256" key="5">
    <source>
        <dbReference type="ARBA" id="ARBA00049629"/>
    </source>
</evidence>
<dbReference type="EMBL" id="JABBYC010000074">
    <property type="protein sequence ID" value="MBL0888705.1"/>
    <property type="molecule type" value="Genomic_DNA"/>
</dbReference>
<dbReference type="Proteomes" id="UP000675409">
    <property type="component" value="Unassembled WGS sequence"/>
</dbReference>
<dbReference type="InterPro" id="IPR050490">
    <property type="entry name" value="Bact_solute-bd_prot1"/>
</dbReference>
<keyword evidence="4 7" id="KW-0732">Signal</keyword>
<sequence>MRVTRRTTAAVATAVALIMTLAACGGTPGEAAAPSVRNHTNVSVYTWWAAGVEKTGLDALVTVFEEQHPDIEFKNDSVTGGGGSAAKDNLQSRLENQNPPDTFLVHAGAELDDYIKGGYVQDVSGLYKKFGLTDVFPKDLIRQLSTDDGKIYSVPSNIHRANMMWANPKVLQDNGIDPSAEYDSIDAFIADLDKLEQAGVTPLSVGTTWTQVHLLETVLLGTLGPDAYSGLWDGTTDWTSLEVTTALQNFKTLMSYTNADRSNLDWPEATQMVIDGDAAFNIMGDWAVSAFDEAEMKLGTDYVAVPAPGTAGTFDFLADSFTMSANILDPENTEAWLETVSSVEGQVTFNKIKGSIPARTDIDRDEFTEYQRMAIKSFDEDTIVSSLAHGAAVPVSRLNAITEATNDFVGDNGHQDVATFQAALAATTN</sequence>
<evidence type="ECO:0000256" key="2">
    <source>
        <dbReference type="ARBA" id="ARBA00008520"/>
    </source>
</evidence>
<reference evidence="8 9" key="1">
    <citation type="journal article" date="2021" name="Arch. Microbiol.">
        <title>Myceligenerans indicum sp. nov., an actinobacterium isolated from mangrove sediment of Sundarbans, India.</title>
        <authorList>
            <person name="Asha K."/>
            <person name="Bhadury P."/>
        </authorList>
    </citation>
    <scope>NUCLEOTIDE SEQUENCE [LARGE SCALE GENOMIC DNA]</scope>
    <source>
        <strain evidence="8 9">I2</strain>
    </source>
</reference>
<comment type="similarity">
    <text evidence="2">Belongs to the bacterial solute-binding protein 1 family.</text>
</comment>
<feature type="signal peptide" evidence="7">
    <location>
        <begin position="1"/>
        <end position="25"/>
    </location>
</feature>
<dbReference type="SUPFAM" id="SSF53850">
    <property type="entry name" value="Periplasmic binding protein-like II"/>
    <property type="match status" value="1"/>
</dbReference>
<proteinExistence type="inferred from homology"/>
<organism evidence="8 9">
    <name type="scientific">Myceligenerans indicum</name>
    <dbReference type="NCBI Taxonomy" id="2593663"/>
    <lineage>
        <taxon>Bacteria</taxon>
        <taxon>Bacillati</taxon>
        <taxon>Actinomycetota</taxon>
        <taxon>Actinomycetes</taxon>
        <taxon>Micrococcales</taxon>
        <taxon>Promicromonosporaceae</taxon>
        <taxon>Myceligenerans</taxon>
    </lineage>
</organism>
<comment type="function">
    <text evidence="5">Part of a binding-protein-dependent transport system for a sugar.</text>
</comment>
<accession>A0ABS1LR76</accession>
<dbReference type="Pfam" id="PF01547">
    <property type="entry name" value="SBP_bac_1"/>
    <property type="match status" value="1"/>
</dbReference>
<dbReference type="InterPro" id="IPR006059">
    <property type="entry name" value="SBP"/>
</dbReference>
<comment type="subcellular location">
    <subcellularLocation>
        <location evidence="1">Cell envelope</location>
    </subcellularLocation>
</comment>
<evidence type="ECO:0000313" key="9">
    <source>
        <dbReference type="Proteomes" id="UP000675409"/>
    </source>
</evidence>
<evidence type="ECO:0000256" key="4">
    <source>
        <dbReference type="ARBA" id="ARBA00022729"/>
    </source>
</evidence>
<protein>
    <recommendedName>
        <fullName evidence="6">Probable sugar-binding periplasmic protein</fullName>
    </recommendedName>
</protein>
<keyword evidence="9" id="KW-1185">Reference proteome</keyword>
<dbReference type="PROSITE" id="PS51257">
    <property type="entry name" value="PROKAR_LIPOPROTEIN"/>
    <property type="match status" value="1"/>
</dbReference>
<evidence type="ECO:0000313" key="8">
    <source>
        <dbReference type="EMBL" id="MBL0888705.1"/>
    </source>
</evidence>
<evidence type="ECO:0000256" key="7">
    <source>
        <dbReference type="SAM" id="SignalP"/>
    </source>
</evidence>
<gene>
    <name evidence="8" type="ORF">HGK34_20905</name>
</gene>